<dbReference type="GeneID" id="103038878"/>
<evidence type="ECO:0000256" key="4">
    <source>
        <dbReference type="ARBA" id="ARBA00022989"/>
    </source>
</evidence>
<evidence type="ECO:0000256" key="3">
    <source>
        <dbReference type="ARBA" id="ARBA00022692"/>
    </source>
</evidence>
<feature type="compositionally biased region" description="Basic and acidic residues" evidence="8">
    <location>
        <begin position="246"/>
        <end position="255"/>
    </location>
</feature>
<feature type="compositionally biased region" description="Polar residues" evidence="8">
    <location>
        <begin position="270"/>
        <end position="280"/>
    </location>
</feature>
<keyword evidence="7" id="KW-0999">Mitochondrion inner membrane</keyword>
<evidence type="ECO:0000256" key="5">
    <source>
        <dbReference type="ARBA" id="ARBA00023128"/>
    </source>
</evidence>
<proteinExistence type="inferred from homology"/>
<dbReference type="AlphaFoldDB" id="A0A8B9KBM0"/>
<organism evidence="9 10">
    <name type="scientific">Astyanax mexicanus</name>
    <name type="common">Blind cave fish</name>
    <name type="synonym">Astyanax fasciatus mexicanus</name>
    <dbReference type="NCBI Taxonomy" id="7994"/>
    <lineage>
        <taxon>Eukaryota</taxon>
        <taxon>Metazoa</taxon>
        <taxon>Chordata</taxon>
        <taxon>Craniata</taxon>
        <taxon>Vertebrata</taxon>
        <taxon>Euteleostomi</taxon>
        <taxon>Actinopterygii</taxon>
        <taxon>Neopterygii</taxon>
        <taxon>Teleostei</taxon>
        <taxon>Ostariophysi</taxon>
        <taxon>Characiformes</taxon>
        <taxon>Characoidei</taxon>
        <taxon>Acestrorhamphidae</taxon>
        <taxon>Acestrorhamphinae</taxon>
        <taxon>Astyanax</taxon>
    </lineage>
</organism>
<evidence type="ECO:0000313" key="9">
    <source>
        <dbReference type="Ensembl" id="ENSAMXP00005034293.1"/>
    </source>
</evidence>
<dbReference type="Proteomes" id="UP000694621">
    <property type="component" value="Unplaced"/>
</dbReference>
<keyword evidence="3 7" id="KW-0812">Transmembrane</keyword>
<dbReference type="PANTHER" id="PTHR14564">
    <property type="entry name" value="MICOS COMPLEX SUBUNIT MIC26 / MIC27 FAMILY MEMBER"/>
    <property type="match status" value="1"/>
</dbReference>
<evidence type="ECO:0000256" key="7">
    <source>
        <dbReference type="RuleBase" id="RU363021"/>
    </source>
</evidence>
<protein>
    <recommendedName>
        <fullName evidence="7">MICOS complex subunit</fullName>
    </recommendedName>
</protein>
<name>A0A8B9KBM0_ASTMX</name>
<evidence type="ECO:0000313" key="10">
    <source>
        <dbReference type="Proteomes" id="UP000694621"/>
    </source>
</evidence>
<comment type="subunit">
    <text evidence="7">Component of the mitochondrial contact site and cristae organizing system (MICOS) complex.</text>
</comment>
<comment type="subcellular location">
    <subcellularLocation>
        <location evidence="7">Mitochondrion inner membrane</location>
    </subcellularLocation>
    <subcellularLocation>
        <location evidence="1">Mitochondrion membrane</location>
    </subcellularLocation>
</comment>
<feature type="transmembrane region" description="Helical" evidence="7">
    <location>
        <begin position="110"/>
        <end position="128"/>
    </location>
</feature>
<dbReference type="GO" id="GO:0061617">
    <property type="term" value="C:MICOS complex"/>
    <property type="evidence" value="ECO:0007669"/>
    <property type="project" value="UniProtKB-UniRule"/>
</dbReference>
<reference evidence="9" key="1">
    <citation type="submission" date="2025-08" db="UniProtKB">
        <authorList>
            <consortium name="Ensembl"/>
        </authorList>
    </citation>
    <scope>IDENTIFICATION</scope>
</reference>
<feature type="transmembrane region" description="Helical" evidence="7">
    <location>
        <begin position="137"/>
        <end position="155"/>
    </location>
</feature>
<keyword evidence="4 7" id="KW-1133">Transmembrane helix</keyword>
<accession>A0A8B9KBM0</accession>
<dbReference type="InterPro" id="IPR019166">
    <property type="entry name" value="MIC26/MIC27"/>
</dbReference>
<dbReference type="Pfam" id="PF09769">
    <property type="entry name" value="ApoO"/>
    <property type="match status" value="1"/>
</dbReference>
<keyword evidence="5 7" id="KW-0496">Mitochondrion</keyword>
<dbReference type="InterPro" id="IPR033182">
    <property type="entry name" value="MIC26/MIC27_animal"/>
</dbReference>
<evidence type="ECO:0000256" key="1">
    <source>
        <dbReference type="ARBA" id="ARBA00004325"/>
    </source>
</evidence>
<sequence>MSFKVVKVVAVPVVLGFASIRVYTMSEPKTEHLLLPQELTIYSTESQERLHYVDEQPGALQRGLGKVRGGLQSAFLNVKGAYVSAKSTAVNLYHGGEDIYHFLKDPPSGFVPRVALITVSGLAGVILARKGSRLKRLALPLSMITAGFAVCYPVQTISTLKVSGKRIYAASTWTSSTVSSLWKSPASSEPTKETEAAGTEESSQEVPPPTEPSLIPMPEAEAAPNPVLSVSISETEQTVPSVEEELLVKSDEEKTAAAAASSSSDETKPETSLQSSTEAETATVVAEKRNPGVDPSLMDFGQSNPEDADLYSTRS</sequence>
<comment type="similarity">
    <text evidence="2">Belongs to the apolipoprotein O/MICOS complex subunit Mic27 family.</text>
</comment>
<dbReference type="Ensembl" id="ENSAMXT00005037428.1">
    <property type="protein sequence ID" value="ENSAMXP00005034293.1"/>
    <property type="gene ID" value="ENSAMXG00005016539.1"/>
</dbReference>
<dbReference type="GO" id="GO:0042407">
    <property type="term" value="P:cristae formation"/>
    <property type="evidence" value="ECO:0007669"/>
    <property type="project" value="InterPro"/>
</dbReference>
<keyword evidence="6 7" id="KW-0472">Membrane</keyword>
<comment type="function">
    <text evidence="7">Component of the MICOS complex, a large protein complex of the mitochondrial inner membrane that plays crucial roles in the maintenance of crista junctions, inner membrane architecture, and formation of contact sites to the outer membrane.</text>
</comment>
<evidence type="ECO:0000256" key="2">
    <source>
        <dbReference type="ARBA" id="ARBA00010904"/>
    </source>
</evidence>
<evidence type="ECO:0000256" key="6">
    <source>
        <dbReference type="ARBA" id="ARBA00023136"/>
    </source>
</evidence>
<feature type="region of interest" description="Disordered" evidence="8">
    <location>
        <begin position="180"/>
        <end position="219"/>
    </location>
</feature>
<dbReference type="KEGG" id="amex:103038878"/>
<evidence type="ECO:0000256" key="8">
    <source>
        <dbReference type="SAM" id="MobiDB-lite"/>
    </source>
</evidence>
<feature type="region of interest" description="Disordered" evidence="8">
    <location>
        <begin position="234"/>
        <end position="315"/>
    </location>
</feature>